<dbReference type="Pfam" id="PF04909">
    <property type="entry name" value="Amidohydro_2"/>
    <property type="match status" value="1"/>
</dbReference>
<dbReference type="EMBL" id="LHXV01000132">
    <property type="protein sequence ID" value="KXA98849.1"/>
    <property type="molecule type" value="Genomic_DNA"/>
</dbReference>
<keyword evidence="3" id="KW-1185">Reference proteome</keyword>
<organism evidence="2 3">
    <name type="scientific">candidate division MSBL1 archaeon SCGC-AAA259O05</name>
    <dbReference type="NCBI Taxonomy" id="1698271"/>
    <lineage>
        <taxon>Archaea</taxon>
        <taxon>Methanobacteriati</taxon>
        <taxon>Methanobacteriota</taxon>
        <taxon>candidate division MSBL1</taxon>
    </lineage>
</organism>
<name>A0A133UXD7_9EURY</name>
<evidence type="ECO:0000313" key="2">
    <source>
        <dbReference type="EMBL" id="KXA98849.1"/>
    </source>
</evidence>
<dbReference type="AlphaFoldDB" id="A0A133UXD7"/>
<feature type="non-terminal residue" evidence="2">
    <location>
        <position position="128"/>
    </location>
</feature>
<dbReference type="SUPFAM" id="SSF51556">
    <property type="entry name" value="Metallo-dependent hydrolases"/>
    <property type="match status" value="1"/>
</dbReference>
<reference evidence="2 3" key="1">
    <citation type="journal article" date="2016" name="Sci. Rep.">
        <title>Metabolic traits of an uncultured archaeal lineage -MSBL1- from brine pools of the Red Sea.</title>
        <authorList>
            <person name="Mwirichia R."/>
            <person name="Alam I."/>
            <person name="Rashid M."/>
            <person name="Vinu M."/>
            <person name="Ba-Alawi W."/>
            <person name="Anthony Kamau A."/>
            <person name="Kamanda Ngugi D."/>
            <person name="Goker M."/>
            <person name="Klenk H.P."/>
            <person name="Bajic V."/>
            <person name="Stingl U."/>
        </authorList>
    </citation>
    <scope>NUCLEOTIDE SEQUENCE [LARGE SCALE GENOMIC DNA]</scope>
    <source>
        <strain evidence="2">SCGC-AAA259O05</strain>
    </source>
</reference>
<dbReference type="InterPro" id="IPR006680">
    <property type="entry name" value="Amidohydro-rel"/>
</dbReference>
<dbReference type="Proteomes" id="UP000070344">
    <property type="component" value="Unassembled WGS sequence"/>
</dbReference>
<dbReference type="InterPro" id="IPR032466">
    <property type="entry name" value="Metal_Hydrolase"/>
</dbReference>
<feature type="domain" description="Amidohydrolase-related" evidence="1">
    <location>
        <begin position="5"/>
        <end position="127"/>
    </location>
</feature>
<comment type="caution">
    <text evidence="2">The sequence shown here is derived from an EMBL/GenBank/DDBJ whole genome shotgun (WGS) entry which is preliminary data.</text>
</comment>
<dbReference type="GO" id="GO:0016787">
    <property type="term" value="F:hydrolase activity"/>
    <property type="evidence" value="ECO:0007669"/>
    <property type="project" value="InterPro"/>
</dbReference>
<gene>
    <name evidence="2" type="ORF">AKJ41_06280</name>
</gene>
<evidence type="ECO:0000313" key="3">
    <source>
        <dbReference type="Proteomes" id="UP000070344"/>
    </source>
</evidence>
<accession>A0A133UXD7</accession>
<sequence>MTVADCHVHLHKTDDPEKTSERLLEAMDSNNVSKVCLFAPPPHPGGELFLDDSRPDPGAQRESTELVAEVASADPDRIVPFAWISPLLDESIREVKRGAREYGIEGVKMDPNHWYPYDEEIFPLYEKI</sequence>
<protein>
    <recommendedName>
        <fullName evidence="1">Amidohydrolase-related domain-containing protein</fullName>
    </recommendedName>
</protein>
<proteinExistence type="predicted"/>
<evidence type="ECO:0000259" key="1">
    <source>
        <dbReference type="Pfam" id="PF04909"/>
    </source>
</evidence>
<dbReference type="Gene3D" id="3.20.20.140">
    <property type="entry name" value="Metal-dependent hydrolases"/>
    <property type="match status" value="1"/>
</dbReference>